<feature type="transmembrane region" description="Helical" evidence="6">
    <location>
        <begin position="316"/>
        <end position="333"/>
    </location>
</feature>
<dbReference type="EMBL" id="JAERWL010000008">
    <property type="protein sequence ID" value="MBM9476721.1"/>
    <property type="molecule type" value="Genomic_DNA"/>
</dbReference>
<feature type="transmembrane region" description="Helical" evidence="6">
    <location>
        <begin position="237"/>
        <end position="259"/>
    </location>
</feature>
<dbReference type="InterPro" id="IPR001851">
    <property type="entry name" value="ABC_transp_permease"/>
</dbReference>
<dbReference type="CDD" id="cd06579">
    <property type="entry name" value="TM_PBP1_transp_AraH_like"/>
    <property type="match status" value="1"/>
</dbReference>
<feature type="transmembrane region" description="Helical" evidence="6">
    <location>
        <begin position="265"/>
        <end position="284"/>
    </location>
</feature>
<feature type="transmembrane region" description="Helical" evidence="6">
    <location>
        <begin position="91"/>
        <end position="107"/>
    </location>
</feature>
<dbReference type="Proteomes" id="UP000663801">
    <property type="component" value="Unassembled WGS sequence"/>
</dbReference>
<reference evidence="7" key="1">
    <citation type="submission" date="2021-01" db="EMBL/GenBank/DDBJ databases">
        <title>KCTC 19127 draft genome.</title>
        <authorList>
            <person name="An D."/>
        </authorList>
    </citation>
    <scope>NUCLEOTIDE SEQUENCE</scope>
    <source>
        <strain evidence="7">KCTC 19127</strain>
    </source>
</reference>
<sequence>MADTDNAVVTASGTADAVDPASRRASLRGAAGATRILTLLALTVLAGVVFSLLGQGFLSDFTLYALGQAVAVSALVGLAQAALLVLGRINLAVGGVGVVVSATIGVLDNNSGIPLLWIVVIALVVGAVTGALMAVVEIYSRLNSFVVTLAFLSVYQGGVLLITQAAHYPITIPELLSLGTDQIGFSWLSPMLVVAVAVCAVLWVFYFRTVAGWRAQAVGANERAAAASGINVRRAVVLGYVISGLLSAVAAVLVCAQLADAAPTTGGDWLLLSFVGPLLAGVLLTGGTISVWGILVGGLFYASIFSGFAVLNVPTYWLTLLQAAVLLLALVLGQTSLVRRPRRSVPGGPR</sequence>
<dbReference type="GO" id="GO:0022857">
    <property type="term" value="F:transmembrane transporter activity"/>
    <property type="evidence" value="ECO:0007669"/>
    <property type="project" value="InterPro"/>
</dbReference>
<feature type="transmembrane region" description="Helical" evidence="6">
    <location>
        <begin position="113"/>
        <end position="136"/>
    </location>
</feature>
<evidence type="ECO:0000256" key="1">
    <source>
        <dbReference type="ARBA" id="ARBA00004651"/>
    </source>
</evidence>
<keyword evidence="2" id="KW-1003">Cell membrane</keyword>
<evidence type="ECO:0000313" key="7">
    <source>
        <dbReference type="EMBL" id="MBM9476721.1"/>
    </source>
</evidence>
<protein>
    <submittedName>
        <fullName evidence="7">ABC transporter permease</fullName>
    </submittedName>
</protein>
<dbReference type="PANTHER" id="PTHR32196">
    <property type="entry name" value="ABC TRANSPORTER PERMEASE PROTEIN YPHD-RELATED-RELATED"/>
    <property type="match status" value="1"/>
</dbReference>
<proteinExistence type="predicted"/>
<comment type="subcellular location">
    <subcellularLocation>
        <location evidence="1">Cell membrane</location>
        <topology evidence="1">Multi-pass membrane protein</topology>
    </subcellularLocation>
</comment>
<dbReference type="Pfam" id="PF02653">
    <property type="entry name" value="BPD_transp_2"/>
    <property type="match status" value="1"/>
</dbReference>
<keyword evidence="4 6" id="KW-1133">Transmembrane helix</keyword>
<keyword evidence="3 6" id="KW-0812">Transmembrane</keyword>
<feature type="transmembrane region" description="Helical" evidence="6">
    <location>
        <begin position="291"/>
        <end position="310"/>
    </location>
</feature>
<evidence type="ECO:0000256" key="3">
    <source>
        <dbReference type="ARBA" id="ARBA00022692"/>
    </source>
</evidence>
<evidence type="ECO:0000256" key="5">
    <source>
        <dbReference type="ARBA" id="ARBA00023136"/>
    </source>
</evidence>
<evidence type="ECO:0000256" key="6">
    <source>
        <dbReference type="SAM" id="Phobius"/>
    </source>
</evidence>
<evidence type="ECO:0000313" key="8">
    <source>
        <dbReference type="Proteomes" id="UP000663801"/>
    </source>
</evidence>
<feature type="transmembrane region" description="Helical" evidence="6">
    <location>
        <begin position="36"/>
        <end position="58"/>
    </location>
</feature>
<evidence type="ECO:0000256" key="2">
    <source>
        <dbReference type="ARBA" id="ARBA00022475"/>
    </source>
</evidence>
<organism evidence="7 8">
    <name type="scientific">Nakamurella flavida</name>
    <dbReference type="NCBI Taxonomy" id="363630"/>
    <lineage>
        <taxon>Bacteria</taxon>
        <taxon>Bacillati</taxon>
        <taxon>Actinomycetota</taxon>
        <taxon>Actinomycetes</taxon>
        <taxon>Nakamurellales</taxon>
        <taxon>Nakamurellaceae</taxon>
        <taxon>Nakamurella</taxon>
    </lineage>
</organism>
<dbReference type="GO" id="GO:0005886">
    <property type="term" value="C:plasma membrane"/>
    <property type="evidence" value="ECO:0007669"/>
    <property type="project" value="UniProtKB-SubCell"/>
</dbReference>
<keyword evidence="8" id="KW-1185">Reference proteome</keyword>
<gene>
    <name evidence="7" type="ORF">JL107_09720</name>
</gene>
<evidence type="ECO:0000256" key="4">
    <source>
        <dbReference type="ARBA" id="ARBA00022989"/>
    </source>
</evidence>
<feature type="transmembrane region" description="Helical" evidence="6">
    <location>
        <begin position="145"/>
        <end position="167"/>
    </location>
</feature>
<name>A0A938YFH4_9ACTN</name>
<accession>A0A938YFH4</accession>
<feature type="transmembrane region" description="Helical" evidence="6">
    <location>
        <begin position="64"/>
        <end position="86"/>
    </location>
</feature>
<dbReference type="RefSeq" id="WP_205256830.1">
    <property type="nucleotide sequence ID" value="NZ_BAAAPV010000004.1"/>
</dbReference>
<dbReference type="AlphaFoldDB" id="A0A938YFH4"/>
<keyword evidence="5 6" id="KW-0472">Membrane</keyword>
<feature type="transmembrane region" description="Helical" evidence="6">
    <location>
        <begin position="187"/>
        <end position="207"/>
    </location>
</feature>
<comment type="caution">
    <text evidence="7">The sequence shown here is derived from an EMBL/GenBank/DDBJ whole genome shotgun (WGS) entry which is preliminary data.</text>
</comment>